<keyword evidence="3" id="KW-1185">Reference proteome</keyword>
<protein>
    <submittedName>
        <fullName evidence="2">TIGR03617 family F420-dependent LLM class oxidoreductase</fullName>
        <ecNumber evidence="2">1.-.-.-</ecNumber>
    </submittedName>
</protein>
<dbReference type="InterPro" id="IPR019919">
    <property type="entry name" value="Lucif-like_OxRdtase_MSMEG_2256"/>
</dbReference>
<dbReference type="GO" id="GO:0016491">
    <property type="term" value="F:oxidoreductase activity"/>
    <property type="evidence" value="ECO:0007669"/>
    <property type="project" value="UniProtKB-KW"/>
</dbReference>
<evidence type="ECO:0000259" key="1">
    <source>
        <dbReference type="Pfam" id="PF00296"/>
    </source>
</evidence>
<dbReference type="InterPro" id="IPR011251">
    <property type="entry name" value="Luciferase-like_dom"/>
</dbReference>
<dbReference type="PANTHER" id="PTHR43244:SF2">
    <property type="entry name" value="CONSERVED HYPOTHETICAL ALANINE AND PROLINE-RICH PROTEIN"/>
    <property type="match status" value="1"/>
</dbReference>
<dbReference type="EC" id="1.-.-.-" evidence="2"/>
<dbReference type="Proteomes" id="UP001601442">
    <property type="component" value="Unassembled WGS sequence"/>
</dbReference>
<dbReference type="CDD" id="cd01097">
    <property type="entry name" value="Tetrahydromethanopterin_reductase"/>
    <property type="match status" value="1"/>
</dbReference>
<accession>A0ABW6P2I3</accession>
<evidence type="ECO:0000313" key="3">
    <source>
        <dbReference type="Proteomes" id="UP001601442"/>
    </source>
</evidence>
<dbReference type="SUPFAM" id="SSF51679">
    <property type="entry name" value="Bacterial luciferase-like"/>
    <property type="match status" value="1"/>
</dbReference>
<dbReference type="InterPro" id="IPR036661">
    <property type="entry name" value="Luciferase-like_sf"/>
</dbReference>
<feature type="domain" description="Luciferase-like" evidence="1">
    <location>
        <begin position="8"/>
        <end position="297"/>
    </location>
</feature>
<dbReference type="NCBIfam" id="TIGR03617">
    <property type="entry name" value="F420_MSMEG_2256"/>
    <property type="match status" value="1"/>
</dbReference>
<dbReference type="PANTHER" id="PTHR43244">
    <property type="match status" value="1"/>
</dbReference>
<reference evidence="2 3" key="1">
    <citation type="submission" date="2024-10" db="EMBL/GenBank/DDBJ databases">
        <title>The Natural Products Discovery Center: Release of the First 8490 Sequenced Strains for Exploring Actinobacteria Biosynthetic Diversity.</title>
        <authorList>
            <person name="Kalkreuter E."/>
            <person name="Kautsar S.A."/>
            <person name="Yang D."/>
            <person name="Bader C.D."/>
            <person name="Teijaro C.N."/>
            <person name="Fluegel L."/>
            <person name="Davis C.M."/>
            <person name="Simpson J.R."/>
            <person name="Lauterbach L."/>
            <person name="Steele A.D."/>
            <person name="Gui C."/>
            <person name="Meng S."/>
            <person name="Li G."/>
            <person name="Viehrig K."/>
            <person name="Ye F."/>
            <person name="Su P."/>
            <person name="Kiefer A.F."/>
            <person name="Nichols A."/>
            <person name="Cepeda A.J."/>
            <person name="Yan W."/>
            <person name="Fan B."/>
            <person name="Jiang Y."/>
            <person name="Adhikari A."/>
            <person name="Zheng C.-J."/>
            <person name="Schuster L."/>
            <person name="Cowan T.M."/>
            <person name="Smanski M.J."/>
            <person name="Chevrette M.G."/>
            <person name="De Carvalho L.P.S."/>
            <person name="Shen B."/>
        </authorList>
    </citation>
    <scope>NUCLEOTIDE SEQUENCE [LARGE SCALE GENOMIC DNA]</scope>
    <source>
        <strain evidence="2 3">NPDC004119</strain>
    </source>
</reference>
<gene>
    <name evidence="2" type="ORF">ACFYU5_13115</name>
</gene>
<proteinExistence type="predicted"/>
<comment type="caution">
    <text evidence="2">The sequence shown here is derived from an EMBL/GenBank/DDBJ whole genome shotgun (WGS) entry which is preliminary data.</text>
</comment>
<dbReference type="EMBL" id="JBIAMT010000002">
    <property type="protein sequence ID" value="MFF0497344.1"/>
    <property type="molecule type" value="Genomic_DNA"/>
</dbReference>
<organism evidence="2 3">
    <name type="scientific">Nocardia aobensis</name>
    <dbReference type="NCBI Taxonomy" id="257277"/>
    <lineage>
        <taxon>Bacteria</taxon>
        <taxon>Bacillati</taxon>
        <taxon>Actinomycetota</taxon>
        <taxon>Actinomycetes</taxon>
        <taxon>Mycobacteriales</taxon>
        <taxon>Nocardiaceae</taxon>
        <taxon>Nocardia</taxon>
    </lineage>
</organism>
<evidence type="ECO:0000313" key="2">
    <source>
        <dbReference type="EMBL" id="MFF0497344.1"/>
    </source>
</evidence>
<keyword evidence="2" id="KW-0560">Oxidoreductase</keyword>
<name>A0ABW6P2I3_9NOCA</name>
<dbReference type="InterPro" id="IPR050564">
    <property type="entry name" value="F420-G6PD/mer"/>
</dbReference>
<dbReference type="Pfam" id="PF00296">
    <property type="entry name" value="Bac_luciferase"/>
    <property type="match status" value="1"/>
</dbReference>
<dbReference type="RefSeq" id="WP_387393836.1">
    <property type="nucleotide sequence ID" value="NZ_JBIAMT010000002.1"/>
</dbReference>
<sequence>MRIDTTIGALDDAAARVRALEHLGFDGIWAGEMNGDPFLSLAVAAQCSEHIGLGTSVAVALARSPMTVAYAADDLQRFSGGRLRLGLGSQVRAHIERRFAMPADRPAARMREYVLALRAVWAHWHEGAELAFEGEFTRHTLMPRDFVPPAHEFGPPPILLAGVGPAMTRVAAEVADGFICHGFTTARWIRERTLPALGAAAKRDDFEVVATPFVVTGTDEQIERGVATLRRRLAFYASTPAYRPLFDLHGWGEMNAELTVLSKAGRWDRMAELITDAMVDAFAVVAATHELPQRLADRFGGLLTRLSFATPRDMPDDEMADLIRRIRQACHDVRLSPGEATAGRRDARYRC</sequence>
<dbReference type="Gene3D" id="3.20.20.30">
    <property type="entry name" value="Luciferase-like domain"/>
    <property type="match status" value="1"/>
</dbReference>